<feature type="domain" description="Metallo-beta-lactamase" evidence="5">
    <location>
        <begin position="76"/>
        <end position="198"/>
    </location>
</feature>
<dbReference type="Pfam" id="PF12706">
    <property type="entry name" value="Lactamase_B_2"/>
    <property type="match status" value="2"/>
</dbReference>
<dbReference type="EMBL" id="JBHUHO010000017">
    <property type="protein sequence ID" value="MFD2115411.1"/>
    <property type="molecule type" value="Genomic_DNA"/>
</dbReference>
<dbReference type="InterPro" id="IPR024884">
    <property type="entry name" value="NAPE-PLD"/>
</dbReference>
<gene>
    <name evidence="6" type="ORF">ACFSJH_06640</name>
</gene>
<keyword evidence="7" id="KW-1185">Reference proteome</keyword>
<dbReference type="SUPFAM" id="SSF56281">
    <property type="entry name" value="Metallo-hydrolase/oxidoreductase"/>
    <property type="match status" value="1"/>
</dbReference>
<proteinExistence type="predicted"/>
<comment type="caution">
    <text evidence="6">The sequence shown here is derived from an EMBL/GenBank/DDBJ whole genome shotgun (WGS) entry which is preliminary data.</text>
</comment>
<name>A0ABW4YI94_9BACL</name>
<reference evidence="7" key="1">
    <citation type="journal article" date="2019" name="Int. J. Syst. Evol. Microbiol.">
        <title>The Global Catalogue of Microorganisms (GCM) 10K type strain sequencing project: providing services to taxonomists for standard genome sequencing and annotation.</title>
        <authorList>
            <consortium name="The Broad Institute Genomics Platform"/>
            <consortium name="The Broad Institute Genome Sequencing Center for Infectious Disease"/>
            <person name="Wu L."/>
            <person name="Ma J."/>
        </authorList>
    </citation>
    <scope>NUCLEOTIDE SEQUENCE [LARGE SCALE GENOMIC DNA]</scope>
    <source>
        <strain evidence="7">GH52</strain>
    </source>
</reference>
<dbReference type="RefSeq" id="WP_377770546.1">
    <property type="nucleotide sequence ID" value="NZ_JBHUHO010000017.1"/>
</dbReference>
<dbReference type="PIRSF" id="PIRSF038896">
    <property type="entry name" value="NAPE-PLD"/>
    <property type="match status" value="1"/>
</dbReference>
<dbReference type="InterPro" id="IPR001279">
    <property type="entry name" value="Metallo-B-lactamas"/>
</dbReference>
<comment type="function">
    <text evidence="2">Counteracts the endogenous Pycsar antiviral defense system. Phosphodiesterase that enables metal-dependent hydrolysis of host cyclic nucleotide Pycsar defense signals such as cCMP and cUMP.</text>
</comment>
<dbReference type="PANTHER" id="PTHR15032">
    <property type="entry name" value="N-ACYL-PHOSPHATIDYLETHANOLAMINE-HYDROLYZING PHOSPHOLIPASE D"/>
    <property type="match status" value="1"/>
</dbReference>
<organism evidence="6 7">
    <name type="scientific">Paenibacillus yanchengensis</name>
    <dbReference type="NCBI Taxonomy" id="2035833"/>
    <lineage>
        <taxon>Bacteria</taxon>
        <taxon>Bacillati</taxon>
        <taxon>Bacillota</taxon>
        <taxon>Bacilli</taxon>
        <taxon>Bacillales</taxon>
        <taxon>Paenibacillaceae</taxon>
        <taxon>Paenibacillus</taxon>
    </lineage>
</organism>
<evidence type="ECO:0000256" key="1">
    <source>
        <dbReference type="ARBA" id="ARBA00034221"/>
    </source>
</evidence>
<feature type="region of interest" description="Disordered" evidence="4">
    <location>
        <begin position="198"/>
        <end position="222"/>
    </location>
</feature>
<sequence>MRSKKFTNIDPIKHHTSLNQFKRWRQERIRKLRSKDYSYNVPMVQPDLSYIKQNEQSPTITWIGHSTFFIQLAGLNIVTDPVWASQMALRKRMTAPGIAIDRVPPIDVVLISHSHYDHLNIPSLRKLQGDKLLLVPAGLSAKLKGRGFTNVHELYWWESYTVGEVTFTFVPAQHWTRRNPWDTNSSHWGGWLIAPADKEQTSQQSDNQHSDKQIKSNLVDGNEVDTDVDTVTDVDTDVVTDTDIDLDIDRDRDVNGKNSSVKKEQATISSASLAGEVCTEMTASVSCFFEQHEAKRPELTEQPVIYFAGDSGYFAGFKEIGYRFDIDIALLPIGAYEPEWFMGPQHITPEEALQAFLDTKAKHFVPMHYGSFKLADDTPREALERLFNEMNRLVIDPASLILLPHGETWRITNE</sequence>
<comment type="catalytic activity">
    <reaction evidence="1">
        <text>3',5'-cyclic CMP + H2O = CMP + H(+)</text>
        <dbReference type="Rhea" id="RHEA:72675"/>
        <dbReference type="ChEBI" id="CHEBI:15377"/>
        <dbReference type="ChEBI" id="CHEBI:15378"/>
        <dbReference type="ChEBI" id="CHEBI:58003"/>
        <dbReference type="ChEBI" id="CHEBI:60377"/>
    </reaction>
    <physiologicalReaction direction="left-to-right" evidence="1">
        <dbReference type="Rhea" id="RHEA:72676"/>
    </physiologicalReaction>
</comment>
<accession>A0ABW4YI94</accession>
<comment type="catalytic activity">
    <reaction evidence="3">
        <text>3',5'-cyclic UMP + H2O = UMP + H(+)</text>
        <dbReference type="Rhea" id="RHEA:70575"/>
        <dbReference type="ChEBI" id="CHEBI:15377"/>
        <dbReference type="ChEBI" id="CHEBI:15378"/>
        <dbReference type="ChEBI" id="CHEBI:57865"/>
        <dbReference type="ChEBI" id="CHEBI:184387"/>
    </reaction>
    <physiologicalReaction direction="left-to-right" evidence="3">
        <dbReference type="Rhea" id="RHEA:70576"/>
    </physiologicalReaction>
</comment>
<dbReference type="Proteomes" id="UP001597362">
    <property type="component" value="Unassembled WGS sequence"/>
</dbReference>
<evidence type="ECO:0000256" key="3">
    <source>
        <dbReference type="ARBA" id="ARBA00048505"/>
    </source>
</evidence>
<dbReference type="Gene3D" id="3.60.15.10">
    <property type="entry name" value="Ribonuclease Z/Hydroxyacylglutathione hydrolase-like"/>
    <property type="match status" value="2"/>
</dbReference>
<protein>
    <submittedName>
        <fullName evidence="6">MBL fold metallo-hydrolase</fullName>
    </submittedName>
</protein>
<evidence type="ECO:0000313" key="7">
    <source>
        <dbReference type="Proteomes" id="UP001597362"/>
    </source>
</evidence>
<dbReference type="InterPro" id="IPR036866">
    <property type="entry name" value="RibonucZ/Hydroxyglut_hydro"/>
</dbReference>
<evidence type="ECO:0000256" key="2">
    <source>
        <dbReference type="ARBA" id="ARBA00034301"/>
    </source>
</evidence>
<evidence type="ECO:0000259" key="5">
    <source>
        <dbReference type="Pfam" id="PF12706"/>
    </source>
</evidence>
<dbReference type="PANTHER" id="PTHR15032:SF36">
    <property type="entry name" value="METALLO-BETA-LACTAMASE DOMAIN-CONTAINING PROTEIN"/>
    <property type="match status" value="1"/>
</dbReference>
<evidence type="ECO:0000313" key="6">
    <source>
        <dbReference type="EMBL" id="MFD2115411.1"/>
    </source>
</evidence>
<evidence type="ECO:0000256" key="4">
    <source>
        <dbReference type="SAM" id="MobiDB-lite"/>
    </source>
</evidence>
<feature type="domain" description="Metallo-beta-lactamase" evidence="5">
    <location>
        <begin position="304"/>
        <end position="369"/>
    </location>
</feature>